<keyword evidence="2" id="KW-0408">Iron</keyword>
<dbReference type="PANTHER" id="PTHR43787">
    <property type="entry name" value="FEMO COFACTOR BIOSYNTHESIS PROTEIN NIFB-RELATED"/>
    <property type="match status" value="1"/>
</dbReference>
<dbReference type="PANTHER" id="PTHR43787:SF3">
    <property type="entry name" value="ARYLSULFATASE REGULATORY PROTEIN"/>
    <property type="match status" value="1"/>
</dbReference>
<reference evidence="3" key="1">
    <citation type="journal article" date="2017" name="Genome Announc.">
        <title>High-Quality Whole-Genome Sequences of the Oligo-Mouse-Microbiota Bacterial Community.</title>
        <authorList>
            <person name="Garzetti D."/>
            <person name="Brugiroux S."/>
            <person name="Bunk B."/>
            <person name="Pukall R."/>
            <person name="McCoy K.D."/>
            <person name="Macpherson A.J."/>
            <person name="Stecher B."/>
        </authorList>
    </citation>
    <scope>NUCLEOTIDE SEQUENCE</scope>
    <source>
        <strain evidence="3">KB18</strain>
    </source>
</reference>
<protein>
    <submittedName>
        <fullName evidence="4">SPASM domain-containing protein</fullName>
    </submittedName>
</protein>
<dbReference type="InterPro" id="IPR013785">
    <property type="entry name" value="Aldolase_TIM"/>
</dbReference>
<dbReference type="RefSeq" id="WP_084384318.1">
    <property type="nucleotide sequence ID" value="NZ_CP065321.1"/>
</dbReference>
<dbReference type="NCBIfam" id="TIGR04085">
    <property type="entry name" value="rSAM_more_4Fe4S"/>
    <property type="match status" value="1"/>
</dbReference>
<dbReference type="InterPro" id="IPR058240">
    <property type="entry name" value="rSAM_sf"/>
</dbReference>
<evidence type="ECO:0000313" key="3">
    <source>
        <dbReference type="EMBL" id="ASB39366.1"/>
    </source>
</evidence>
<evidence type="ECO:0000313" key="4">
    <source>
        <dbReference type="EMBL" id="QQR28655.1"/>
    </source>
</evidence>
<reference evidence="5" key="2">
    <citation type="submission" date="2017-05" db="EMBL/GenBank/DDBJ databases">
        <title>Improved OligoMM genomes.</title>
        <authorList>
            <person name="Garzetti D."/>
        </authorList>
    </citation>
    <scope>NUCLEOTIDE SEQUENCE [LARGE SCALE GENOMIC DNA]</scope>
    <source>
        <strain evidence="5">KB18</strain>
    </source>
</reference>
<gene>
    <name evidence="3" type="ORF">ADH66_01045</name>
    <name evidence="4" type="ORF">I5Q82_11030</name>
</gene>
<organism evidence="4 6">
    <name type="scientific">Acutalibacter muris</name>
    <dbReference type="NCBI Taxonomy" id="1796620"/>
    <lineage>
        <taxon>Bacteria</taxon>
        <taxon>Bacillati</taxon>
        <taxon>Bacillota</taxon>
        <taxon>Clostridia</taxon>
        <taxon>Eubacteriales</taxon>
        <taxon>Acutalibacteraceae</taxon>
        <taxon>Acutalibacter</taxon>
    </lineage>
</organism>
<dbReference type="GO" id="GO:0051539">
    <property type="term" value="F:4 iron, 4 sulfur cluster binding"/>
    <property type="evidence" value="ECO:0007669"/>
    <property type="project" value="UniProtKB-KW"/>
</dbReference>
<dbReference type="Proteomes" id="UP000196710">
    <property type="component" value="Chromosome"/>
</dbReference>
<dbReference type="KEGG" id="amur:ADH66_01045"/>
<dbReference type="EMBL" id="CP021422">
    <property type="protein sequence ID" value="ASB39366.1"/>
    <property type="molecule type" value="Genomic_DNA"/>
</dbReference>
<keyword evidence="2" id="KW-0479">Metal-binding</keyword>
<comment type="cofactor">
    <cofactor evidence="1">
        <name>[4Fe-4S] cluster</name>
        <dbReference type="ChEBI" id="CHEBI:49883"/>
    </cofactor>
</comment>
<evidence type="ECO:0000313" key="6">
    <source>
        <dbReference type="Proteomes" id="UP000596035"/>
    </source>
</evidence>
<reference evidence="4 6" key="3">
    <citation type="submission" date="2020-11" db="EMBL/GenBank/DDBJ databases">
        <title>Closed and high quality bacterial genomes of the OMM12 community.</title>
        <authorList>
            <person name="Marbouty M."/>
            <person name="Lamy-Besnier Q."/>
            <person name="Debarbieux L."/>
            <person name="Koszul R."/>
        </authorList>
    </citation>
    <scope>NUCLEOTIDE SEQUENCE [LARGE SCALE GENOMIC DNA]</scope>
    <source>
        <strain evidence="4 6">KB18</strain>
    </source>
</reference>
<keyword evidence="2" id="KW-0411">Iron-sulfur</keyword>
<evidence type="ECO:0000256" key="1">
    <source>
        <dbReference type="ARBA" id="ARBA00001966"/>
    </source>
</evidence>
<dbReference type="EMBL" id="CP065321">
    <property type="protein sequence ID" value="QQR28655.1"/>
    <property type="molecule type" value="Genomic_DNA"/>
</dbReference>
<keyword evidence="2" id="KW-0004">4Fe-4S</keyword>
<evidence type="ECO:0000313" key="5">
    <source>
        <dbReference type="Proteomes" id="UP000196710"/>
    </source>
</evidence>
<keyword evidence="5" id="KW-1185">Reference proteome</keyword>
<name>A0A1Z2XLQ2_9FIRM</name>
<dbReference type="Gene3D" id="3.20.20.70">
    <property type="entry name" value="Aldolase class I"/>
    <property type="match status" value="1"/>
</dbReference>
<dbReference type="InterPro" id="IPR023885">
    <property type="entry name" value="4Fe4S-binding_SPASM_dom"/>
</dbReference>
<proteinExistence type="predicted"/>
<dbReference type="Proteomes" id="UP000596035">
    <property type="component" value="Chromosome"/>
</dbReference>
<sequence>MERISQISNALIPFCDKREVMYNAEITTNGYLLTRENAQLLRKYRVADAQVTIDGLEKTHNARRKLKSGQDSFWTIVNNIQNVKDLIHINIRINVDRNNLNEIDKLTDFFIYEQKWGKDVHFYIARVEKNTIACKVDLDECLKIDDFSLLHQRVTEKMLTNGITCVLNNEYPRFQAVGCGAICKNYYVVDAHGLIYTCWNHVGDKSKSIGSIFEPEKITLSGRYLHWMNVHISNKCKKCVYLPICQGGCPDQRMNNSGVPVCFHSAFTYIDSLKLNYMHQIKEREAHNKV</sequence>
<evidence type="ECO:0000256" key="2">
    <source>
        <dbReference type="ARBA" id="ARBA00022485"/>
    </source>
</evidence>
<accession>A0A1Z2XLQ2</accession>
<dbReference type="AlphaFoldDB" id="A0A1Z2XLQ2"/>
<dbReference type="SUPFAM" id="SSF102114">
    <property type="entry name" value="Radical SAM enzymes"/>
    <property type="match status" value="1"/>
</dbReference>